<name>A0ABS8AHB2_9BACT</name>
<reference evidence="1" key="1">
    <citation type="submission" date="2021-10" db="EMBL/GenBank/DDBJ databases">
        <authorList>
            <person name="Dean J.D."/>
            <person name="Kim M.K."/>
            <person name="Newey C.N."/>
            <person name="Stoker T.S."/>
            <person name="Thompson D.W."/>
            <person name="Grose J.H."/>
        </authorList>
    </citation>
    <scope>NUCLEOTIDE SEQUENCE</scope>
    <source>
        <strain evidence="1">BT635</strain>
    </source>
</reference>
<dbReference type="Proteomes" id="UP001165297">
    <property type="component" value="Unassembled WGS sequence"/>
</dbReference>
<accession>A0ABS8AHB2</accession>
<protein>
    <submittedName>
        <fullName evidence="1">Uncharacterized protein</fullName>
    </submittedName>
</protein>
<evidence type="ECO:0000313" key="1">
    <source>
        <dbReference type="EMBL" id="MCB2379833.1"/>
    </source>
</evidence>
<sequence>MTLLATASINTAFVLLPSRMPARAACAFWLTNPLLLEKHPDLVKERMEQYPGWSSTEQHRLATRLKAQREKLKHQVPVPADSIHPRELLAVLSAHEVLIDPRDEYQQARELAMVCHPAEREWLLAHFTAVLEARSAALEEHDNLGQDEYDDLEEAA</sequence>
<gene>
    <name evidence="1" type="ORF">LGH70_19710</name>
</gene>
<organism evidence="1 2">
    <name type="scientific">Hymenobacter nitidus</name>
    <dbReference type="NCBI Taxonomy" id="2880929"/>
    <lineage>
        <taxon>Bacteria</taxon>
        <taxon>Pseudomonadati</taxon>
        <taxon>Bacteroidota</taxon>
        <taxon>Cytophagia</taxon>
        <taxon>Cytophagales</taxon>
        <taxon>Hymenobacteraceae</taxon>
        <taxon>Hymenobacter</taxon>
    </lineage>
</organism>
<comment type="caution">
    <text evidence="1">The sequence shown here is derived from an EMBL/GenBank/DDBJ whole genome shotgun (WGS) entry which is preliminary data.</text>
</comment>
<keyword evidence="2" id="KW-1185">Reference proteome</keyword>
<evidence type="ECO:0000313" key="2">
    <source>
        <dbReference type="Proteomes" id="UP001165297"/>
    </source>
</evidence>
<dbReference type="EMBL" id="JAJADQ010000012">
    <property type="protein sequence ID" value="MCB2379833.1"/>
    <property type="molecule type" value="Genomic_DNA"/>
</dbReference>
<dbReference type="RefSeq" id="WP_226189288.1">
    <property type="nucleotide sequence ID" value="NZ_JAJADQ010000012.1"/>
</dbReference>
<proteinExistence type="predicted"/>